<name>A0A644WIQ7_9ZZZZ</name>
<accession>A0A644WIQ7</accession>
<sequence length="46" mass="5144">MKYCENCDKEFNTKGAECPICGCILVEKEEENTAETVATMTILNIL</sequence>
<dbReference type="AlphaFoldDB" id="A0A644WIQ7"/>
<evidence type="ECO:0000313" key="1">
    <source>
        <dbReference type="EMBL" id="MPM03755.1"/>
    </source>
</evidence>
<reference evidence="1" key="1">
    <citation type="submission" date="2019-08" db="EMBL/GenBank/DDBJ databases">
        <authorList>
            <person name="Kucharzyk K."/>
            <person name="Murdoch R.W."/>
            <person name="Higgins S."/>
            <person name="Loffler F."/>
        </authorList>
    </citation>
    <scope>NUCLEOTIDE SEQUENCE</scope>
</reference>
<dbReference type="EMBL" id="VSSQ01000979">
    <property type="protein sequence ID" value="MPM03755.1"/>
    <property type="molecule type" value="Genomic_DNA"/>
</dbReference>
<proteinExistence type="predicted"/>
<gene>
    <name evidence="1" type="ORF">SDC9_50022</name>
</gene>
<comment type="caution">
    <text evidence="1">The sequence shown here is derived from an EMBL/GenBank/DDBJ whole genome shotgun (WGS) entry which is preliminary data.</text>
</comment>
<organism evidence="1">
    <name type="scientific">bioreactor metagenome</name>
    <dbReference type="NCBI Taxonomy" id="1076179"/>
    <lineage>
        <taxon>unclassified sequences</taxon>
        <taxon>metagenomes</taxon>
        <taxon>ecological metagenomes</taxon>
    </lineage>
</organism>
<protein>
    <submittedName>
        <fullName evidence="1">Uncharacterized protein</fullName>
    </submittedName>
</protein>